<proteinExistence type="predicted"/>
<dbReference type="InterPro" id="IPR000182">
    <property type="entry name" value="GNAT_dom"/>
</dbReference>
<evidence type="ECO:0000259" key="1">
    <source>
        <dbReference type="PROSITE" id="PS51186"/>
    </source>
</evidence>
<gene>
    <name evidence="2" type="ORF">OHC33_005085</name>
</gene>
<keyword evidence="3" id="KW-1185">Reference proteome</keyword>
<reference evidence="2 3" key="1">
    <citation type="submission" date="2022-12" db="EMBL/GenBank/DDBJ databases">
        <title>Genomic features and morphological characterization of a novel Knufia sp. strain isolated from spacecraft assembly facility.</title>
        <authorList>
            <person name="Teixeira M."/>
            <person name="Chander A.M."/>
            <person name="Stajich J.E."/>
            <person name="Venkateswaran K."/>
        </authorList>
    </citation>
    <scope>NUCLEOTIDE SEQUENCE [LARGE SCALE GENOMIC DNA]</scope>
    <source>
        <strain evidence="2 3">FJI-L2-BK-P2</strain>
    </source>
</reference>
<dbReference type="AlphaFoldDB" id="A0AAN8F9B7"/>
<dbReference type="InterPro" id="IPR052523">
    <property type="entry name" value="Trichothecene_AcTrans"/>
</dbReference>
<sequence length="232" mass="26345">MPLAERNNLVLDYLQPQDVEAVGSLFLSSFHVYPFFQKMMPDSLQTIRAWSAATNFAIDDPNTLCLKVTDTSTGTIAAHGRWIRPKGEGERGQPGHEEERWGDTFMEACDEKLAGELFGAFDRNREKFIGQERHWYMELLLTHPDYQGKGCASMILRHGLELADREQLPCYIDSSPMGKAVYEKMGWKLEHKEDFEHGLSYYFGVRQPQSACSSGHVHESGSATKTQQHLLS</sequence>
<name>A0AAN8F9B7_9EURO</name>
<dbReference type="Gene3D" id="3.40.630.30">
    <property type="match status" value="1"/>
</dbReference>
<dbReference type="PANTHER" id="PTHR42791:SF2">
    <property type="entry name" value="N-ACETYLTRANSFERASE DOMAIN-CONTAINING PROTEIN"/>
    <property type="match status" value="1"/>
</dbReference>
<dbReference type="PANTHER" id="PTHR42791">
    <property type="entry name" value="GNAT FAMILY ACETYLTRANSFERASE"/>
    <property type="match status" value="1"/>
</dbReference>
<dbReference type="EMBL" id="JAKLMC020000010">
    <property type="protein sequence ID" value="KAK5953816.1"/>
    <property type="molecule type" value="Genomic_DNA"/>
</dbReference>
<protein>
    <recommendedName>
        <fullName evidence="1">N-acetyltransferase domain-containing protein</fullName>
    </recommendedName>
</protein>
<dbReference type="SUPFAM" id="SSF55729">
    <property type="entry name" value="Acyl-CoA N-acyltransferases (Nat)"/>
    <property type="match status" value="1"/>
</dbReference>
<evidence type="ECO:0000313" key="2">
    <source>
        <dbReference type="EMBL" id="KAK5953816.1"/>
    </source>
</evidence>
<comment type="caution">
    <text evidence="2">The sequence shown here is derived from an EMBL/GenBank/DDBJ whole genome shotgun (WGS) entry which is preliminary data.</text>
</comment>
<accession>A0AAN8F9B7</accession>
<evidence type="ECO:0000313" key="3">
    <source>
        <dbReference type="Proteomes" id="UP001316803"/>
    </source>
</evidence>
<dbReference type="InterPro" id="IPR016181">
    <property type="entry name" value="Acyl_CoA_acyltransferase"/>
</dbReference>
<organism evidence="2 3">
    <name type="scientific">Knufia fluminis</name>
    <dbReference type="NCBI Taxonomy" id="191047"/>
    <lineage>
        <taxon>Eukaryota</taxon>
        <taxon>Fungi</taxon>
        <taxon>Dikarya</taxon>
        <taxon>Ascomycota</taxon>
        <taxon>Pezizomycotina</taxon>
        <taxon>Eurotiomycetes</taxon>
        <taxon>Chaetothyriomycetidae</taxon>
        <taxon>Chaetothyriales</taxon>
        <taxon>Trichomeriaceae</taxon>
        <taxon>Knufia</taxon>
    </lineage>
</organism>
<dbReference type="Pfam" id="PF13673">
    <property type="entry name" value="Acetyltransf_10"/>
    <property type="match status" value="1"/>
</dbReference>
<dbReference type="Proteomes" id="UP001316803">
    <property type="component" value="Unassembled WGS sequence"/>
</dbReference>
<dbReference type="GO" id="GO:0016747">
    <property type="term" value="F:acyltransferase activity, transferring groups other than amino-acyl groups"/>
    <property type="evidence" value="ECO:0007669"/>
    <property type="project" value="InterPro"/>
</dbReference>
<dbReference type="PROSITE" id="PS51186">
    <property type="entry name" value="GNAT"/>
    <property type="match status" value="1"/>
</dbReference>
<dbReference type="CDD" id="cd04301">
    <property type="entry name" value="NAT_SF"/>
    <property type="match status" value="1"/>
</dbReference>
<feature type="domain" description="N-acetyltransferase" evidence="1">
    <location>
        <begin position="66"/>
        <end position="208"/>
    </location>
</feature>